<reference evidence="7 8" key="1">
    <citation type="journal article" date="2015" name="Int. J. Syst. Evol. Microbiol.">
        <title>Sporolactobacillus shoreae sp. nov. and Sporolactobacillus spathodeae sp. nov., two spore-forming lactic acid bacteria isolated from tree barks in Thailand.</title>
        <authorList>
            <person name="Thamacharoensuk T."/>
            <person name="Kitahara M."/>
            <person name="Ohkuma M."/>
            <person name="Thongchul N."/>
            <person name="Tanasupawat S."/>
        </authorList>
    </citation>
    <scope>NUCLEOTIDE SEQUENCE [LARGE SCALE GENOMIC DNA]</scope>
    <source>
        <strain evidence="7 8">BK92</strain>
    </source>
</reference>
<feature type="transmembrane region" description="Helical" evidence="5">
    <location>
        <begin position="27"/>
        <end position="51"/>
    </location>
</feature>
<gene>
    <name evidence="7" type="ORF">E4665_14975</name>
</gene>
<dbReference type="InterPro" id="IPR051784">
    <property type="entry name" value="Nod_factor_ABC_transporter"/>
</dbReference>
<evidence type="ECO:0000256" key="2">
    <source>
        <dbReference type="ARBA" id="ARBA00022692"/>
    </source>
</evidence>
<evidence type="ECO:0000256" key="3">
    <source>
        <dbReference type="ARBA" id="ARBA00022989"/>
    </source>
</evidence>
<dbReference type="PANTHER" id="PTHR43229">
    <property type="entry name" value="NODULATION PROTEIN J"/>
    <property type="match status" value="1"/>
</dbReference>
<feature type="domain" description="ABC transmembrane type-2" evidence="6">
    <location>
        <begin position="27"/>
        <end position="257"/>
    </location>
</feature>
<keyword evidence="2 5" id="KW-0812">Transmembrane</keyword>
<dbReference type="RefSeq" id="WP_135349604.1">
    <property type="nucleotide sequence ID" value="NZ_SRJD01000022.1"/>
</dbReference>
<dbReference type="EMBL" id="SRJD01000022">
    <property type="protein sequence ID" value="TGA96597.1"/>
    <property type="molecule type" value="Genomic_DNA"/>
</dbReference>
<evidence type="ECO:0000256" key="5">
    <source>
        <dbReference type="RuleBase" id="RU361157"/>
    </source>
</evidence>
<dbReference type="GO" id="GO:0140359">
    <property type="term" value="F:ABC-type transporter activity"/>
    <property type="evidence" value="ECO:0007669"/>
    <property type="project" value="InterPro"/>
</dbReference>
<comment type="similarity">
    <text evidence="5">Belongs to the ABC-2 integral membrane protein family.</text>
</comment>
<feature type="transmembrane region" description="Helical" evidence="5">
    <location>
        <begin position="171"/>
        <end position="190"/>
    </location>
</feature>
<feature type="transmembrane region" description="Helical" evidence="5">
    <location>
        <begin position="100"/>
        <end position="131"/>
    </location>
</feature>
<keyword evidence="3 5" id="KW-1133">Transmembrane helix</keyword>
<keyword evidence="4 5" id="KW-0472">Membrane</keyword>
<protein>
    <recommendedName>
        <fullName evidence="5">Transport permease protein</fullName>
    </recommendedName>
</protein>
<comment type="subcellular location">
    <subcellularLocation>
        <location evidence="5">Cell membrane</location>
        <topology evidence="5">Multi-pass membrane protein</topology>
    </subcellularLocation>
    <subcellularLocation>
        <location evidence="1">Membrane</location>
        <topology evidence="1">Multi-pass membrane protein</topology>
    </subcellularLocation>
</comment>
<name>A0A4Z0GKQ5_9BACL</name>
<comment type="caution">
    <text evidence="7">The sequence shown here is derived from an EMBL/GenBank/DDBJ whole genome shotgun (WGS) entry which is preliminary data.</text>
</comment>
<proteinExistence type="inferred from homology"/>
<dbReference type="OrthoDB" id="1414986at2"/>
<accession>A0A4Z0GKQ5</accession>
<dbReference type="PANTHER" id="PTHR43229:SF6">
    <property type="entry name" value="ABC-TYPE MULTIDRUG TRANSPORT SYSTEM, PERMEASE COMPONENT"/>
    <property type="match status" value="1"/>
</dbReference>
<sequence>MTGIMGRFFRQSLLSYKALYGYLDTKVYLLVKVVNPIMQLIFFTLLCKYIYHTDDVTPWLIGNSFLLSVYNSLFGVGIVMNNERHFGTLKLVIASPANKFLVFVGRAFFHILDGLSSVILGLLIGVLLFHLNVTNMNILLFFITVLISMFAAMGMGLFIGSLGLVVSDMNLLLNLSMYVLFIFCGANFPVERLPFFLQNISYLLPVTRGIEACRLIAEGRITPHIYHLIGMEFVTGAVYMCIGFLFLIILEKLAKKSATLDVY</sequence>
<dbReference type="PIRSF" id="PIRSF006648">
    <property type="entry name" value="DrrB"/>
    <property type="match status" value="1"/>
</dbReference>
<dbReference type="GO" id="GO:0043190">
    <property type="term" value="C:ATP-binding cassette (ABC) transporter complex"/>
    <property type="evidence" value="ECO:0007669"/>
    <property type="project" value="InterPro"/>
</dbReference>
<organism evidence="7 8">
    <name type="scientific">Sporolactobacillus shoreae</name>
    <dbReference type="NCBI Taxonomy" id="1465501"/>
    <lineage>
        <taxon>Bacteria</taxon>
        <taxon>Bacillati</taxon>
        <taxon>Bacillota</taxon>
        <taxon>Bacilli</taxon>
        <taxon>Bacillales</taxon>
        <taxon>Sporolactobacillaceae</taxon>
        <taxon>Sporolactobacillus</taxon>
    </lineage>
</organism>
<evidence type="ECO:0000313" key="7">
    <source>
        <dbReference type="EMBL" id="TGA96597.1"/>
    </source>
</evidence>
<dbReference type="InterPro" id="IPR047817">
    <property type="entry name" value="ABC2_TM_bact-type"/>
</dbReference>
<feature type="transmembrane region" description="Helical" evidence="5">
    <location>
        <begin position="57"/>
        <end position="79"/>
    </location>
</feature>
<keyword evidence="5" id="KW-1003">Cell membrane</keyword>
<dbReference type="InterPro" id="IPR013525">
    <property type="entry name" value="ABC2_TM"/>
</dbReference>
<keyword evidence="5" id="KW-0813">Transport</keyword>
<evidence type="ECO:0000256" key="4">
    <source>
        <dbReference type="ARBA" id="ARBA00023136"/>
    </source>
</evidence>
<dbReference type="PROSITE" id="PS51012">
    <property type="entry name" value="ABC_TM2"/>
    <property type="match status" value="1"/>
</dbReference>
<dbReference type="InterPro" id="IPR000412">
    <property type="entry name" value="ABC_2_transport"/>
</dbReference>
<dbReference type="PRINTS" id="PR00164">
    <property type="entry name" value="ABC2TRNSPORT"/>
</dbReference>
<evidence type="ECO:0000313" key="8">
    <source>
        <dbReference type="Proteomes" id="UP000298347"/>
    </source>
</evidence>
<dbReference type="AlphaFoldDB" id="A0A4Z0GKQ5"/>
<dbReference type="Pfam" id="PF01061">
    <property type="entry name" value="ABC2_membrane"/>
    <property type="match status" value="1"/>
</dbReference>
<dbReference type="Proteomes" id="UP000298347">
    <property type="component" value="Unassembled WGS sequence"/>
</dbReference>
<feature type="transmembrane region" description="Helical" evidence="5">
    <location>
        <begin position="137"/>
        <end position="159"/>
    </location>
</feature>
<feature type="transmembrane region" description="Helical" evidence="5">
    <location>
        <begin position="225"/>
        <end position="250"/>
    </location>
</feature>
<keyword evidence="8" id="KW-1185">Reference proteome</keyword>
<evidence type="ECO:0000256" key="1">
    <source>
        <dbReference type="ARBA" id="ARBA00004141"/>
    </source>
</evidence>
<evidence type="ECO:0000259" key="6">
    <source>
        <dbReference type="PROSITE" id="PS51012"/>
    </source>
</evidence>